<reference evidence="1" key="1">
    <citation type="submission" date="2018-06" db="EMBL/GenBank/DDBJ databases">
        <authorList>
            <person name="Zhirakovskaya E."/>
        </authorList>
    </citation>
    <scope>NUCLEOTIDE SEQUENCE</scope>
</reference>
<dbReference type="EMBL" id="UOES01000370">
    <property type="protein sequence ID" value="VAW28236.1"/>
    <property type="molecule type" value="Genomic_DNA"/>
</dbReference>
<protein>
    <recommendedName>
        <fullName evidence="2">Outer membrane protein beta-barrel domain-containing protein</fullName>
    </recommendedName>
</protein>
<name>A0A3B0V8B7_9ZZZZ</name>
<evidence type="ECO:0008006" key="2">
    <source>
        <dbReference type="Google" id="ProtNLM"/>
    </source>
</evidence>
<accession>A0A3B0V8B7</accession>
<gene>
    <name evidence="1" type="ORF">MNBD_BACTEROID06-1691</name>
</gene>
<dbReference type="AlphaFoldDB" id="A0A3B0V8B7"/>
<proteinExistence type="predicted"/>
<evidence type="ECO:0000313" key="1">
    <source>
        <dbReference type="EMBL" id="VAW28236.1"/>
    </source>
</evidence>
<organism evidence="1">
    <name type="scientific">hydrothermal vent metagenome</name>
    <dbReference type="NCBI Taxonomy" id="652676"/>
    <lineage>
        <taxon>unclassified sequences</taxon>
        <taxon>metagenomes</taxon>
        <taxon>ecological metagenomes</taxon>
    </lineage>
</organism>
<sequence>MNIHKSIFSLTLILVSVAVYAQDLIVPVEGDSIQCYITKVKRDSIYYKTKSISGVIISSAINYKEVKSFDYNYYKIYDTIVEDNEKNSKNLYIDFAPGLGWSHRLGKLDPSFSKSDEKEYRNGIYFRGRLGVFIKKKISAGLFYNFHKTESRLPNLAGGVNSYVKIIFLAPYFSAQTKPINNNLSFSGTIALGKLTYKETVLSFSSFGGSSFNINESTLGLNIGTSMLLLFSEISNLSIDFNLISGKVKNGEILDDSGSSIGTFEEESASSFSIGLSFRVLF</sequence>